<dbReference type="AlphaFoldDB" id="A0A2K3KK31"/>
<proteinExistence type="predicted"/>
<reference evidence="1 2" key="1">
    <citation type="journal article" date="2014" name="Am. J. Bot.">
        <title>Genome assembly and annotation for red clover (Trifolium pratense; Fabaceae).</title>
        <authorList>
            <person name="Istvanek J."/>
            <person name="Jaros M."/>
            <person name="Krenek A."/>
            <person name="Repkova J."/>
        </authorList>
    </citation>
    <scope>NUCLEOTIDE SEQUENCE [LARGE SCALE GENOMIC DNA]</scope>
    <source>
        <strain evidence="2">cv. Tatra</strain>
        <tissue evidence="1">Young leaves</tissue>
    </source>
</reference>
<organism evidence="1 2">
    <name type="scientific">Trifolium pratense</name>
    <name type="common">Red clover</name>
    <dbReference type="NCBI Taxonomy" id="57577"/>
    <lineage>
        <taxon>Eukaryota</taxon>
        <taxon>Viridiplantae</taxon>
        <taxon>Streptophyta</taxon>
        <taxon>Embryophyta</taxon>
        <taxon>Tracheophyta</taxon>
        <taxon>Spermatophyta</taxon>
        <taxon>Magnoliopsida</taxon>
        <taxon>eudicotyledons</taxon>
        <taxon>Gunneridae</taxon>
        <taxon>Pentapetalae</taxon>
        <taxon>rosids</taxon>
        <taxon>fabids</taxon>
        <taxon>Fabales</taxon>
        <taxon>Fabaceae</taxon>
        <taxon>Papilionoideae</taxon>
        <taxon>50 kb inversion clade</taxon>
        <taxon>NPAAA clade</taxon>
        <taxon>Hologalegina</taxon>
        <taxon>IRL clade</taxon>
        <taxon>Trifolieae</taxon>
        <taxon>Trifolium</taxon>
    </lineage>
</organism>
<gene>
    <name evidence="1" type="ORF">L195_g063156</name>
</gene>
<sequence>PKPAGSPRPREKRARTIQPEIIELEELEIDPKGKTVMSPCWAQPWYFEKFPLAVSGGEKAAILGTDPRKREEVMAQDVAG</sequence>
<name>A0A2K3KK31_TRIPR</name>
<dbReference type="EMBL" id="ASHM01196776">
    <property type="protein sequence ID" value="PNX66658.1"/>
    <property type="molecule type" value="Genomic_DNA"/>
</dbReference>
<feature type="non-terminal residue" evidence="1">
    <location>
        <position position="80"/>
    </location>
</feature>
<dbReference type="Proteomes" id="UP000236291">
    <property type="component" value="Unassembled WGS sequence"/>
</dbReference>
<accession>A0A2K3KK31</accession>
<protein>
    <submittedName>
        <fullName evidence="1">Uncharacterized protein</fullName>
    </submittedName>
</protein>
<evidence type="ECO:0000313" key="2">
    <source>
        <dbReference type="Proteomes" id="UP000236291"/>
    </source>
</evidence>
<comment type="caution">
    <text evidence="1">The sequence shown here is derived from an EMBL/GenBank/DDBJ whole genome shotgun (WGS) entry which is preliminary data.</text>
</comment>
<feature type="non-terminal residue" evidence="1">
    <location>
        <position position="1"/>
    </location>
</feature>
<reference evidence="1 2" key="2">
    <citation type="journal article" date="2017" name="Front. Plant Sci.">
        <title>Gene Classification and Mining of Molecular Markers Useful in Red Clover (Trifolium pratense) Breeding.</title>
        <authorList>
            <person name="Istvanek J."/>
            <person name="Dluhosova J."/>
            <person name="Dluhos P."/>
            <person name="Patkova L."/>
            <person name="Nedelnik J."/>
            <person name="Repkova J."/>
        </authorList>
    </citation>
    <scope>NUCLEOTIDE SEQUENCE [LARGE SCALE GENOMIC DNA]</scope>
    <source>
        <strain evidence="2">cv. Tatra</strain>
        <tissue evidence="1">Young leaves</tissue>
    </source>
</reference>
<evidence type="ECO:0000313" key="1">
    <source>
        <dbReference type="EMBL" id="PNX66658.1"/>
    </source>
</evidence>